<dbReference type="EMBL" id="BTGU01002407">
    <property type="protein sequence ID" value="GMN37528.1"/>
    <property type="molecule type" value="Genomic_DNA"/>
</dbReference>
<comment type="caution">
    <text evidence="1">The sequence shown here is derived from an EMBL/GenBank/DDBJ whole genome shotgun (WGS) entry which is preliminary data.</text>
</comment>
<dbReference type="AlphaFoldDB" id="A0AA88A1L8"/>
<accession>A0AA88A1L8</accession>
<dbReference type="Proteomes" id="UP001187192">
    <property type="component" value="Unassembled WGS sequence"/>
</dbReference>
<reference evidence="1" key="1">
    <citation type="submission" date="2023-07" db="EMBL/GenBank/DDBJ databases">
        <title>draft genome sequence of fig (Ficus carica).</title>
        <authorList>
            <person name="Takahashi T."/>
            <person name="Nishimura K."/>
        </authorList>
    </citation>
    <scope>NUCLEOTIDE SEQUENCE</scope>
</reference>
<evidence type="ECO:0000313" key="2">
    <source>
        <dbReference type="Proteomes" id="UP001187192"/>
    </source>
</evidence>
<organism evidence="1 2">
    <name type="scientific">Ficus carica</name>
    <name type="common">Common fig</name>
    <dbReference type="NCBI Taxonomy" id="3494"/>
    <lineage>
        <taxon>Eukaryota</taxon>
        <taxon>Viridiplantae</taxon>
        <taxon>Streptophyta</taxon>
        <taxon>Embryophyta</taxon>
        <taxon>Tracheophyta</taxon>
        <taxon>Spermatophyta</taxon>
        <taxon>Magnoliopsida</taxon>
        <taxon>eudicotyledons</taxon>
        <taxon>Gunneridae</taxon>
        <taxon>Pentapetalae</taxon>
        <taxon>rosids</taxon>
        <taxon>fabids</taxon>
        <taxon>Rosales</taxon>
        <taxon>Moraceae</taxon>
        <taxon>Ficeae</taxon>
        <taxon>Ficus</taxon>
    </lineage>
</organism>
<name>A0AA88A1L8_FICCA</name>
<gene>
    <name evidence="1" type="ORF">TIFTF001_042650</name>
</gene>
<sequence>MTDFSILIDVLREPSKGNKFINQEKDFGLGRHNSPRSLTTFLWFTWETMAYFLVDCLLFIRHLSSSFGFLTRNSGRSDRLLELIPCKAKESLCHGADFACNCWLLLEI</sequence>
<proteinExistence type="predicted"/>
<protein>
    <submittedName>
        <fullName evidence="1">Uncharacterized protein</fullName>
    </submittedName>
</protein>
<evidence type="ECO:0000313" key="1">
    <source>
        <dbReference type="EMBL" id="GMN37528.1"/>
    </source>
</evidence>
<keyword evidence="2" id="KW-1185">Reference proteome</keyword>